<comment type="subcellular location">
    <subcellularLocation>
        <location evidence="1">Cell membrane</location>
        <topology evidence="1">Peripheral membrane protein</topology>
        <orientation evidence="1">Cytoplasmic side</orientation>
    </subcellularLocation>
</comment>
<feature type="compositionally biased region" description="Basic and acidic residues" evidence="12">
    <location>
        <begin position="126"/>
        <end position="137"/>
    </location>
</feature>
<keyword evidence="13" id="KW-0966">Cell projection</keyword>
<keyword evidence="11" id="KW-0175">Coiled coil</keyword>
<dbReference type="InterPro" id="IPR012823">
    <property type="entry name" value="Flagell_FliJ"/>
</dbReference>
<dbReference type="InterPro" id="IPR053716">
    <property type="entry name" value="Flag_assembly_chemotaxis_eff"/>
</dbReference>
<dbReference type="Gene3D" id="1.10.287.1700">
    <property type="match status" value="1"/>
</dbReference>
<keyword evidence="7" id="KW-1005">Bacterial flagellum biogenesis</keyword>
<evidence type="ECO:0000256" key="7">
    <source>
        <dbReference type="ARBA" id="ARBA00022795"/>
    </source>
</evidence>
<dbReference type="GO" id="GO:0005886">
    <property type="term" value="C:plasma membrane"/>
    <property type="evidence" value="ECO:0007669"/>
    <property type="project" value="UniProtKB-SubCell"/>
</dbReference>
<dbReference type="AlphaFoldDB" id="A0A1H9NDP2"/>
<feature type="coiled-coil region" evidence="11">
    <location>
        <begin position="33"/>
        <end position="108"/>
    </location>
</feature>
<keyword evidence="5" id="KW-1003">Cell membrane</keyword>
<dbReference type="eggNOG" id="COG2882">
    <property type="taxonomic scope" value="Bacteria"/>
</dbReference>
<evidence type="ECO:0000256" key="2">
    <source>
        <dbReference type="ARBA" id="ARBA00010004"/>
    </source>
</evidence>
<dbReference type="GO" id="GO:0015031">
    <property type="term" value="P:protein transport"/>
    <property type="evidence" value="ECO:0007669"/>
    <property type="project" value="UniProtKB-KW"/>
</dbReference>
<evidence type="ECO:0000313" key="13">
    <source>
        <dbReference type="EMBL" id="SER34120.1"/>
    </source>
</evidence>
<name>A0A1H9NDP2_BUTFI</name>
<dbReference type="Proteomes" id="UP000182584">
    <property type="component" value="Unassembled WGS sequence"/>
</dbReference>
<keyword evidence="10" id="KW-1006">Bacterial flagellum protein export</keyword>
<gene>
    <name evidence="13" type="ORF">SAMN04487884_104152</name>
</gene>
<keyword evidence="4" id="KW-0813">Transport</keyword>
<protein>
    <recommendedName>
        <fullName evidence="3">Flagellar FliJ protein</fullName>
    </recommendedName>
</protein>
<dbReference type="GO" id="GO:0044781">
    <property type="term" value="P:bacterial-type flagellum organization"/>
    <property type="evidence" value="ECO:0007669"/>
    <property type="project" value="UniProtKB-KW"/>
</dbReference>
<dbReference type="OrthoDB" id="1767518at2"/>
<dbReference type="EMBL" id="FOGJ01000004">
    <property type="protein sequence ID" value="SER34120.1"/>
    <property type="molecule type" value="Genomic_DNA"/>
</dbReference>
<evidence type="ECO:0000256" key="9">
    <source>
        <dbReference type="ARBA" id="ARBA00023136"/>
    </source>
</evidence>
<evidence type="ECO:0000256" key="11">
    <source>
        <dbReference type="SAM" id="Coils"/>
    </source>
</evidence>
<keyword evidence="13" id="KW-0969">Cilium</keyword>
<keyword evidence="9" id="KW-0472">Membrane</keyword>
<dbReference type="RefSeq" id="WP_074754680.1">
    <property type="nucleotide sequence ID" value="NZ_FOGJ01000004.1"/>
</dbReference>
<reference evidence="13 14" key="1">
    <citation type="submission" date="2016-10" db="EMBL/GenBank/DDBJ databases">
        <authorList>
            <person name="de Groot N.N."/>
        </authorList>
    </citation>
    <scope>NUCLEOTIDE SEQUENCE [LARGE SCALE GENOMIC DNA]</scope>
    <source>
        <strain evidence="13 14">AR40</strain>
    </source>
</reference>
<feature type="region of interest" description="Disordered" evidence="12">
    <location>
        <begin position="126"/>
        <end position="160"/>
    </location>
</feature>
<dbReference type="GO" id="GO:0071973">
    <property type="term" value="P:bacterial-type flagellum-dependent cell motility"/>
    <property type="evidence" value="ECO:0007669"/>
    <property type="project" value="InterPro"/>
</dbReference>
<evidence type="ECO:0000256" key="5">
    <source>
        <dbReference type="ARBA" id="ARBA00022475"/>
    </source>
</evidence>
<dbReference type="Pfam" id="PF02050">
    <property type="entry name" value="FliJ"/>
    <property type="match status" value="1"/>
</dbReference>
<dbReference type="GO" id="GO:0006935">
    <property type="term" value="P:chemotaxis"/>
    <property type="evidence" value="ECO:0007669"/>
    <property type="project" value="UniProtKB-KW"/>
</dbReference>
<evidence type="ECO:0000256" key="8">
    <source>
        <dbReference type="ARBA" id="ARBA00022927"/>
    </source>
</evidence>
<evidence type="ECO:0000256" key="1">
    <source>
        <dbReference type="ARBA" id="ARBA00004413"/>
    </source>
</evidence>
<organism evidence="13 14">
    <name type="scientific">Butyrivibrio fibrisolvens</name>
    <dbReference type="NCBI Taxonomy" id="831"/>
    <lineage>
        <taxon>Bacteria</taxon>
        <taxon>Bacillati</taxon>
        <taxon>Bacillota</taxon>
        <taxon>Clostridia</taxon>
        <taxon>Lachnospirales</taxon>
        <taxon>Lachnospiraceae</taxon>
        <taxon>Butyrivibrio</taxon>
    </lineage>
</organism>
<sequence length="160" mass="19132">MAKFVYSMQSVLNLKIKTENQSRMEFGVAQMHLNEELDKMEALQRRLEDYLFQGEELQKSILDVNEILFNRNAVENIKAQIEDQKLNIERAEKVVDEARIKLSKDMQERKMQETLRERAYQEYLQEEKDAEFKESDQRTSFTYGQRISDRKNKENNAQGR</sequence>
<accession>A0A1H9NDP2</accession>
<evidence type="ECO:0000256" key="3">
    <source>
        <dbReference type="ARBA" id="ARBA00020392"/>
    </source>
</evidence>
<evidence type="ECO:0000256" key="10">
    <source>
        <dbReference type="ARBA" id="ARBA00023225"/>
    </source>
</evidence>
<dbReference type="GO" id="GO:0009288">
    <property type="term" value="C:bacterial-type flagellum"/>
    <property type="evidence" value="ECO:0007669"/>
    <property type="project" value="InterPro"/>
</dbReference>
<evidence type="ECO:0000256" key="12">
    <source>
        <dbReference type="SAM" id="MobiDB-lite"/>
    </source>
</evidence>
<keyword evidence="13" id="KW-0282">Flagellum</keyword>
<evidence type="ECO:0000313" key="14">
    <source>
        <dbReference type="Proteomes" id="UP000182584"/>
    </source>
</evidence>
<evidence type="ECO:0000256" key="4">
    <source>
        <dbReference type="ARBA" id="ARBA00022448"/>
    </source>
</evidence>
<comment type="similarity">
    <text evidence="2">Belongs to the FliJ family.</text>
</comment>
<proteinExistence type="inferred from homology"/>
<keyword evidence="8" id="KW-0653">Protein transport</keyword>
<keyword evidence="6" id="KW-0145">Chemotaxis</keyword>
<evidence type="ECO:0000256" key="6">
    <source>
        <dbReference type="ARBA" id="ARBA00022500"/>
    </source>
</evidence>